<evidence type="ECO:0000256" key="4">
    <source>
        <dbReference type="ARBA" id="ARBA00022989"/>
    </source>
</evidence>
<dbReference type="PANTHER" id="PTHR23505">
    <property type="entry name" value="SPINSTER"/>
    <property type="match status" value="1"/>
</dbReference>
<feature type="transmembrane region" description="Helical" evidence="6">
    <location>
        <begin position="354"/>
        <end position="372"/>
    </location>
</feature>
<dbReference type="SUPFAM" id="SSF103473">
    <property type="entry name" value="MFS general substrate transporter"/>
    <property type="match status" value="1"/>
</dbReference>
<feature type="transmembrane region" description="Helical" evidence="6">
    <location>
        <begin position="231"/>
        <end position="251"/>
    </location>
</feature>
<feature type="transmembrane region" description="Helical" evidence="6">
    <location>
        <begin position="117"/>
        <end position="142"/>
    </location>
</feature>
<evidence type="ECO:0000256" key="3">
    <source>
        <dbReference type="ARBA" id="ARBA00022692"/>
    </source>
</evidence>
<dbReference type="RefSeq" id="WP_090263427.1">
    <property type="nucleotide sequence ID" value="NZ_FNDS01000006.1"/>
</dbReference>
<protein>
    <submittedName>
        <fullName evidence="8">Sugar phosphate permease</fullName>
    </submittedName>
</protein>
<dbReference type="STRING" id="428992.SAMN05216272_10625"/>
<dbReference type="InterPro" id="IPR044770">
    <property type="entry name" value="MFS_spinster-like"/>
</dbReference>
<feature type="transmembrane region" description="Helical" evidence="6">
    <location>
        <begin position="60"/>
        <end position="80"/>
    </location>
</feature>
<dbReference type="EMBL" id="FNDS01000006">
    <property type="protein sequence ID" value="SDI13825.1"/>
    <property type="molecule type" value="Genomic_DNA"/>
</dbReference>
<evidence type="ECO:0000259" key="7">
    <source>
        <dbReference type="PROSITE" id="PS50850"/>
    </source>
</evidence>
<evidence type="ECO:0000313" key="9">
    <source>
        <dbReference type="Proteomes" id="UP000199636"/>
    </source>
</evidence>
<dbReference type="Proteomes" id="UP000199636">
    <property type="component" value="Unassembled WGS sequence"/>
</dbReference>
<evidence type="ECO:0000313" key="8">
    <source>
        <dbReference type="EMBL" id="SDI13825.1"/>
    </source>
</evidence>
<dbReference type="GO" id="GO:0016020">
    <property type="term" value="C:membrane"/>
    <property type="evidence" value="ECO:0007669"/>
    <property type="project" value="UniProtKB-SubCell"/>
</dbReference>
<proteinExistence type="predicted"/>
<keyword evidence="5 6" id="KW-0472">Membrane</keyword>
<dbReference type="Gene3D" id="1.20.1250.20">
    <property type="entry name" value="MFS general substrate transporter like domains"/>
    <property type="match status" value="2"/>
</dbReference>
<keyword evidence="3 6" id="KW-0812">Transmembrane</keyword>
<dbReference type="Pfam" id="PF07690">
    <property type="entry name" value="MFS_1"/>
    <property type="match status" value="1"/>
</dbReference>
<organism evidence="8 9">
    <name type="scientific">Pseudomonas panipatensis</name>
    <dbReference type="NCBI Taxonomy" id="428992"/>
    <lineage>
        <taxon>Bacteria</taxon>
        <taxon>Pseudomonadati</taxon>
        <taxon>Pseudomonadota</taxon>
        <taxon>Gammaproteobacteria</taxon>
        <taxon>Pseudomonadales</taxon>
        <taxon>Pseudomonadaceae</taxon>
        <taxon>Pseudomonas</taxon>
    </lineage>
</organism>
<keyword evidence="9" id="KW-1185">Reference proteome</keyword>
<feature type="transmembrane region" description="Helical" evidence="6">
    <location>
        <begin position="266"/>
        <end position="288"/>
    </location>
</feature>
<evidence type="ECO:0000256" key="6">
    <source>
        <dbReference type="SAM" id="Phobius"/>
    </source>
</evidence>
<dbReference type="InterPro" id="IPR011701">
    <property type="entry name" value="MFS"/>
</dbReference>
<feature type="transmembrane region" description="Helical" evidence="6">
    <location>
        <begin position="92"/>
        <end position="111"/>
    </location>
</feature>
<dbReference type="AlphaFoldDB" id="A0A1G8I4D6"/>
<dbReference type="InterPro" id="IPR036259">
    <property type="entry name" value="MFS_trans_sf"/>
</dbReference>
<feature type="transmembrane region" description="Helical" evidence="6">
    <location>
        <begin position="324"/>
        <end position="342"/>
    </location>
</feature>
<accession>A0A1G8I4D6</accession>
<feature type="transmembrane region" description="Helical" evidence="6">
    <location>
        <begin position="300"/>
        <end position="318"/>
    </location>
</feature>
<feature type="transmembrane region" description="Helical" evidence="6">
    <location>
        <begin position="392"/>
        <end position="410"/>
    </location>
</feature>
<dbReference type="PANTHER" id="PTHR23505:SF79">
    <property type="entry name" value="PROTEIN SPINSTER"/>
    <property type="match status" value="1"/>
</dbReference>
<gene>
    <name evidence="8" type="ORF">SAMN05216272_10625</name>
</gene>
<dbReference type="PROSITE" id="PS50850">
    <property type="entry name" value="MFS"/>
    <property type="match status" value="1"/>
</dbReference>
<feature type="transmembrane region" description="Helical" evidence="6">
    <location>
        <begin position="21"/>
        <end position="40"/>
    </location>
</feature>
<keyword evidence="2" id="KW-0813">Transport</keyword>
<sequence>MALHSIAAADYQAAAPSVPRAYAWVVFALTFGLLISDYMSRQVLNAVFPLLKQEWALSDSQLGLLSGIVAVMVGLLTFPLSLLADRWGRVRSLALMAILWSLATLGCGLAQNFPQMFLARFLVGVGEAAYGSVGIAVVISVFPIHLRATLTGAFMAGGMFGSVLGMALGGVLAAHLGWRQAFAGMALFGLLLALLYPLVVRQQRIGATPPRTPRVSGRRPLKTLFSSRSVICAYVGSGLQLFVGAAVMVWFPSYLNRYYQMGTDRAGLVAALIVLVGGSGMVLCGMLSDRLGRGAPERKIALAVAFCVISCVLLGTAFRLPPGSLQLSLIALGMLVATGTSGPSGAMVANLTHSAVHGTAFATLTLANNLLGLAPGPLLTGMLADALGLDRAFELVPLVSVLAALVFLYARRHYLGDIQRLRGEALAAPAGGQG</sequence>
<comment type="subcellular location">
    <subcellularLocation>
        <location evidence="1">Membrane</location>
        <topology evidence="1">Multi-pass membrane protein</topology>
    </subcellularLocation>
</comment>
<dbReference type="InterPro" id="IPR020846">
    <property type="entry name" value="MFS_dom"/>
</dbReference>
<evidence type="ECO:0000256" key="2">
    <source>
        <dbReference type="ARBA" id="ARBA00022448"/>
    </source>
</evidence>
<reference evidence="9" key="1">
    <citation type="submission" date="2016-10" db="EMBL/GenBank/DDBJ databases">
        <authorList>
            <person name="Varghese N."/>
            <person name="Submissions S."/>
        </authorList>
    </citation>
    <scope>NUCLEOTIDE SEQUENCE [LARGE SCALE GENOMIC DNA]</scope>
    <source>
        <strain evidence="9">CCM 7469</strain>
    </source>
</reference>
<dbReference type="OrthoDB" id="7002695at2"/>
<feature type="transmembrane region" description="Helical" evidence="6">
    <location>
        <begin position="154"/>
        <end position="175"/>
    </location>
</feature>
<feature type="transmembrane region" description="Helical" evidence="6">
    <location>
        <begin position="181"/>
        <end position="199"/>
    </location>
</feature>
<dbReference type="GO" id="GO:0022857">
    <property type="term" value="F:transmembrane transporter activity"/>
    <property type="evidence" value="ECO:0007669"/>
    <property type="project" value="InterPro"/>
</dbReference>
<keyword evidence="4 6" id="KW-1133">Transmembrane helix</keyword>
<evidence type="ECO:0000256" key="5">
    <source>
        <dbReference type="ARBA" id="ARBA00023136"/>
    </source>
</evidence>
<evidence type="ECO:0000256" key="1">
    <source>
        <dbReference type="ARBA" id="ARBA00004141"/>
    </source>
</evidence>
<feature type="domain" description="Major facilitator superfamily (MFS) profile" evidence="7">
    <location>
        <begin position="25"/>
        <end position="415"/>
    </location>
</feature>
<name>A0A1G8I4D6_9PSED</name>